<dbReference type="InterPro" id="IPR016024">
    <property type="entry name" value="ARM-type_fold"/>
</dbReference>
<evidence type="ECO:0000259" key="1">
    <source>
        <dbReference type="Pfam" id="PF26188"/>
    </source>
</evidence>
<proteinExistence type="predicted"/>
<reference evidence="2" key="1">
    <citation type="submission" date="2023-08" db="EMBL/GenBank/DDBJ databases">
        <authorList>
            <person name="Chen Y."/>
            <person name="Shah S."/>
            <person name="Dougan E. K."/>
            <person name="Thang M."/>
            <person name="Chan C."/>
        </authorList>
    </citation>
    <scope>NUCLEOTIDE SEQUENCE</scope>
</reference>
<evidence type="ECO:0000313" key="2">
    <source>
        <dbReference type="EMBL" id="CAJ1373639.1"/>
    </source>
</evidence>
<name>A0AA36HQU4_9DINO</name>
<gene>
    <name evidence="2" type="ORF">EVOR1521_LOCUS3397</name>
</gene>
<organism evidence="2 3">
    <name type="scientific">Effrenium voratum</name>
    <dbReference type="NCBI Taxonomy" id="2562239"/>
    <lineage>
        <taxon>Eukaryota</taxon>
        <taxon>Sar</taxon>
        <taxon>Alveolata</taxon>
        <taxon>Dinophyceae</taxon>
        <taxon>Suessiales</taxon>
        <taxon>Symbiodiniaceae</taxon>
        <taxon>Effrenium</taxon>
    </lineage>
</organism>
<dbReference type="AlphaFoldDB" id="A0AA36HQU4"/>
<accession>A0AA36HQU4</accession>
<feature type="non-terminal residue" evidence="2">
    <location>
        <position position="740"/>
    </location>
</feature>
<feature type="domain" description="RNA-editing substrate-binding complex 6 protein" evidence="1">
    <location>
        <begin position="258"/>
        <end position="455"/>
    </location>
</feature>
<dbReference type="SUPFAM" id="SSF48371">
    <property type="entry name" value="ARM repeat"/>
    <property type="match status" value="1"/>
</dbReference>
<comment type="caution">
    <text evidence="2">The sequence shown here is derived from an EMBL/GenBank/DDBJ whole genome shotgun (WGS) entry which is preliminary data.</text>
</comment>
<dbReference type="Proteomes" id="UP001178507">
    <property type="component" value="Unassembled WGS sequence"/>
</dbReference>
<dbReference type="EMBL" id="CAUJNA010000205">
    <property type="protein sequence ID" value="CAJ1373639.1"/>
    <property type="molecule type" value="Genomic_DNA"/>
</dbReference>
<keyword evidence="3" id="KW-1185">Reference proteome</keyword>
<dbReference type="InterPro" id="IPR058917">
    <property type="entry name" value="RESC6_dom"/>
</dbReference>
<dbReference type="Pfam" id="PF26188">
    <property type="entry name" value="RESC6"/>
    <property type="match status" value="1"/>
</dbReference>
<evidence type="ECO:0000313" key="3">
    <source>
        <dbReference type="Proteomes" id="UP001178507"/>
    </source>
</evidence>
<protein>
    <recommendedName>
        <fullName evidence="1">RNA-editing substrate-binding complex 6 protein domain-containing protein</fullName>
    </recommendedName>
</protein>
<sequence length="740" mass="80654">MHGLDAPGIPSSSVVLAERLLSAKSPGEVLSLAKRAYEALQTEVNPQQRMRRLAQLALALQLLARQAQGAQKAPILKDHRLPRLIQALQHNVEGLDDWILAAGFCGLARLGTLSLRAAQNAAPASEALLQKCSERLADFDTAQAGLVLASLAHAPELLGSKPGAALRSKLVSMLELQSQELPPEACALLAPAALKLRAQSLGFGLAKRLSASQALEGLGSEALARAAQSLAALRCATPRLMELTEKTMQQQIHLCTPRAVVNFAAALSEGRGDSDAFKDFLMPAARSFLLDFNPRDLCTLAESFVKATCAEPDFLADLADSLQPKVHQMGCHEVSVAFQVFAPVSYAVPLLPAVAARAKDLVPELSPKQLAHLLRGLREVDSKDPELLSALKARAGQLSHAFFGTHAVSVLVAFADAEQVDAPLVQSLSETILRHLDRLSAEDYIVTLTTVSQMPPEMRAVLPTALVEELLQALQQRGYGPWRLEMETVVHLLEALRNLRIEDEALLELVCDRLPSSLQSETSLALLVRLLNCLGELPKRSRVQVAAHLQRRKKLHRAFKKCFSQHVQKNLDLEASVTVAKALAQFGFEDPATQEFLDRLTASTDLPRLSAHSASDLCWSLAQFTWQIEWNRRFAWSLLHRLYDMPVPEALQDDLLDFPAFTARPDAGSLLRLAWGLSVLNEAVPAPLLAELHVELRGELPKDWCGFGLRMLQEVALHRRLGGQAEGIGFRCAGDPKGPG</sequence>